<protein>
    <submittedName>
        <fullName evidence="1">Uncharacterized protein</fullName>
    </submittedName>
</protein>
<accession>A0A0A9AXL4</accession>
<name>A0A0A9AXL4_ARUDO</name>
<sequence>MLQHHVQLQLSFFSLVTKGSKTSAQITGERVFVS</sequence>
<proteinExistence type="predicted"/>
<dbReference type="EMBL" id="GBRH01244270">
    <property type="protein sequence ID" value="JAD53625.1"/>
    <property type="molecule type" value="Transcribed_RNA"/>
</dbReference>
<dbReference type="AlphaFoldDB" id="A0A0A9AXL4"/>
<reference evidence="1" key="2">
    <citation type="journal article" date="2015" name="Data Brief">
        <title>Shoot transcriptome of the giant reed, Arundo donax.</title>
        <authorList>
            <person name="Barrero R.A."/>
            <person name="Guerrero F.D."/>
            <person name="Moolhuijzen P."/>
            <person name="Goolsby J.A."/>
            <person name="Tidwell J."/>
            <person name="Bellgard S.E."/>
            <person name="Bellgard M.I."/>
        </authorList>
    </citation>
    <scope>NUCLEOTIDE SEQUENCE</scope>
    <source>
        <tissue evidence="1">Shoot tissue taken approximately 20 cm above the soil surface</tissue>
    </source>
</reference>
<evidence type="ECO:0000313" key="1">
    <source>
        <dbReference type="EMBL" id="JAD53625.1"/>
    </source>
</evidence>
<reference evidence="1" key="1">
    <citation type="submission" date="2014-09" db="EMBL/GenBank/DDBJ databases">
        <authorList>
            <person name="Magalhaes I.L.F."/>
            <person name="Oliveira U."/>
            <person name="Santos F.R."/>
            <person name="Vidigal T.H.D.A."/>
            <person name="Brescovit A.D."/>
            <person name="Santos A.J."/>
        </authorList>
    </citation>
    <scope>NUCLEOTIDE SEQUENCE</scope>
    <source>
        <tissue evidence="1">Shoot tissue taken approximately 20 cm above the soil surface</tissue>
    </source>
</reference>
<organism evidence="1">
    <name type="scientific">Arundo donax</name>
    <name type="common">Giant reed</name>
    <name type="synonym">Donax arundinaceus</name>
    <dbReference type="NCBI Taxonomy" id="35708"/>
    <lineage>
        <taxon>Eukaryota</taxon>
        <taxon>Viridiplantae</taxon>
        <taxon>Streptophyta</taxon>
        <taxon>Embryophyta</taxon>
        <taxon>Tracheophyta</taxon>
        <taxon>Spermatophyta</taxon>
        <taxon>Magnoliopsida</taxon>
        <taxon>Liliopsida</taxon>
        <taxon>Poales</taxon>
        <taxon>Poaceae</taxon>
        <taxon>PACMAD clade</taxon>
        <taxon>Arundinoideae</taxon>
        <taxon>Arundineae</taxon>
        <taxon>Arundo</taxon>
    </lineage>
</organism>